<name>A0A540N8Y5_MALBA</name>
<gene>
    <name evidence="2" type="ORF">C1H46_006838</name>
</gene>
<keyword evidence="3" id="KW-1185">Reference proteome</keyword>
<feature type="compositionally biased region" description="Basic and acidic residues" evidence="1">
    <location>
        <begin position="26"/>
        <end position="79"/>
    </location>
</feature>
<evidence type="ECO:0000313" key="3">
    <source>
        <dbReference type="Proteomes" id="UP000315295"/>
    </source>
</evidence>
<feature type="region of interest" description="Disordered" evidence="1">
    <location>
        <begin position="19"/>
        <end position="79"/>
    </location>
</feature>
<accession>A0A540N8Y5</accession>
<evidence type="ECO:0000256" key="1">
    <source>
        <dbReference type="SAM" id="MobiDB-lite"/>
    </source>
</evidence>
<dbReference type="Proteomes" id="UP000315295">
    <property type="component" value="Unassembled WGS sequence"/>
</dbReference>
<dbReference type="STRING" id="106549.A0A540N8Y5"/>
<dbReference type="EMBL" id="VIEB01000084">
    <property type="protein sequence ID" value="TQE07518.1"/>
    <property type="molecule type" value="Genomic_DNA"/>
</dbReference>
<comment type="caution">
    <text evidence="2">The sequence shown here is derived from an EMBL/GenBank/DDBJ whole genome shotgun (WGS) entry which is preliminary data.</text>
</comment>
<protein>
    <submittedName>
        <fullName evidence="2">Uncharacterized protein</fullName>
    </submittedName>
</protein>
<reference evidence="2 3" key="1">
    <citation type="journal article" date="2019" name="G3 (Bethesda)">
        <title>Sequencing of a Wild Apple (Malus baccata) Genome Unravels the Differences Between Cultivated and Wild Apple Species Regarding Disease Resistance and Cold Tolerance.</title>
        <authorList>
            <person name="Chen X."/>
        </authorList>
    </citation>
    <scope>NUCLEOTIDE SEQUENCE [LARGE SCALE GENOMIC DNA]</scope>
    <source>
        <strain evidence="3">cv. Shandingzi</strain>
        <tissue evidence="2">Leaves</tissue>
    </source>
</reference>
<organism evidence="2 3">
    <name type="scientific">Malus baccata</name>
    <name type="common">Siberian crab apple</name>
    <name type="synonym">Pyrus baccata</name>
    <dbReference type="NCBI Taxonomy" id="106549"/>
    <lineage>
        <taxon>Eukaryota</taxon>
        <taxon>Viridiplantae</taxon>
        <taxon>Streptophyta</taxon>
        <taxon>Embryophyta</taxon>
        <taxon>Tracheophyta</taxon>
        <taxon>Spermatophyta</taxon>
        <taxon>Magnoliopsida</taxon>
        <taxon>eudicotyledons</taxon>
        <taxon>Gunneridae</taxon>
        <taxon>Pentapetalae</taxon>
        <taxon>rosids</taxon>
        <taxon>fabids</taxon>
        <taxon>Rosales</taxon>
        <taxon>Rosaceae</taxon>
        <taxon>Amygdaloideae</taxon>
        <taxon>Maleae</taxon>
        <taxon>Malus</taxon>
    </lineage>
</organism>
<sequence length="250" mass="27451">MKSRKPFFMNYRVVSMEDAQQVSDTMSDKAYENTQETRDEMLSRHRKEISKLQDKETEMKKAAAKGSKAEQKAKKKQVEEDITRLSANLKEKHAAELASLGYSASNGNEKSKLDTLVKAIAGVSVTSQPEQAKPSKSLKRREKEGSARCSQGTKNSRRAEQPSNSTTDVVQHGGSGCSNSEQPGLGSSMHDLGTVFVDAGSGLYEKDAVEGSNVCFIQASNRHYAMTIWAGGSSGRCSKQQQRFKTGARW</sequence>
<evidence type="ECO:0000313" key="2">
    <source>
        <dbReference type="EMBL" id="TQE07518.1"/>
    </source>
</evidence>
<proteinExistence type="predicted"/>
<dbReference type="AlphaFoldDB" id="A0A540N8Y5"/>
<feature type="region of interest" description="Disordered" evidence="1">
    <location>
        <begin position="126"/>
        <end position="186"/>
    </location>
</feature>